<dbReference type="KEGG" id="pti:PHATRDRAFT_45051"/>
<dbReference type="Proteomes" id="UP000000759">
    <property type="component" value="Chromosome 6"/>
</dbReference>
<dbReference type="Pfam" id="PF00535">
    <property type="entry name" value="Glycos_transf_2"/>
    <property type="match status" value="1"/>
</dbReference>
<dbReference type="CDD" id="cd00761">
    <property type="entry name" value="Glyco_tranf_GTA_type"/>
    <property type="match status" value="1"/>
</dbReference>
<sequence length="830" mass="93854">MSSICILNVGLYRTGSCTLANAADKVGFKVFRTFPTLSSETLKLMLLDPSVAVQTWWLQEGKDALRDWLTGGYNFICDGWIALLPFLSDHELLALLSFAEEHGVRIVFVATQRDKQALVQSELQHWVVCDLERRVNLSMRERCNLSEALGLRWENHQRAVRRFKYGVGILPEMLKRNEPVFESQVEGRLGEGWTSQQKSRATGARNFTNSYCETAKTLQCWIRKNSRATHFEMLTNDPVSVDSSFPICRAWNKMAMVAYEKGADWVVLLGDDIDIRTGEFHYRAFYRAFLDIADRLGCDFGFGCPWWDDVSFPGFPTFPAVGKAHFACFGGLIPDHRKNGFINQDLDPYLQRLYLKFGAAPRVEGAILSNQRGGNNTNPARYDRIPANGWRDWVLLDVDPIRQHLDMHLSPTVKRVEYFLVDVIVPSYRIDVPILQGLCDLVVPSRMRSSLIIIVDNPIKLCKMMKTHCPRTAALKLESLLTKQTSHKSDGRLGNNVRVRCHTTNLGASAARNYGIRESAAEFVLFLDDDVRPGPQVLFAYETALVEKSSDCVGLIGLVRFPRRHDLSKIHSAVLMSYLTFMFEIAANPIYTSPQWGVTANILLKRLPGMHFDTNYAKSGGGEDVDFCLRTLAESKGHFLSVKEAFVDHDYWKGGVLSLFRHFFNWAIGDGLLFSRFPQHTYCSYWNVSEILLLVWLPISAAVVINVPSAAPILLCGVFGMVAVDAAVDMTNFCEFNHRRRLLGDFVFSEAHYMTAHILANIYVAVLELGRLCGHIKRGELAKHVGRRFDWHCGRLPNSQGQVVKKERMKFWLFVAVATGTLSMISYGSV</sequence>
<dbReference type="PANTHER" id="PTHR43179">
    <property type="entry name" value="RHAMNOSYLTRANSFERASE WBBL"/>
    <property type="match status" value="1"/>
</dbReference>
<feature type="domain" description="Glycosyltransferase 2-like" evidence="5">
    <location>
        <begin position="494"/>
        <end position="538"/>
    </location>
</feature>
<evidence type="ECO:0000259" key="5">
    <source>
        <dbReference type="Pfam" id="PF00535"/>
    </source>
</evidence>
<organism evidence="6 7">
    <name type="scientific">Phaeodactylum tricornutum (strain CCAP 1055/1)</name>
    <dbReference type="NCBI Taxonomy" id="556484"/>
    <lineage>
        <taxon>Eukaryota</taxon>
        <taxon>Sar</taxon>
        <taxon>Stramenopiles</taxon>
        <taxon>Ochrophyta</taxon>
        <taxon>Bacillariophyta</taxon>
        <taxon>Bacillariophyceae</taxon>
        <taxon>Bacillariophycidae</taxon>
        <taxon>Naviculales</taxon>
        <taxon>Phaeodactylaceae</taxon>
        <taxon>Phaeodactylum</taxon>
    </lineage>
</organism>
<proteinExistence type="inferred from homology"/>
<reference evidence="6 7" key="1">
    <citation type="journal article" date="2008" name="Nature">
        <title>The Phaeodactylum genome reveals the evolutionary history of diatom genomes.</title>
        <authorList>
            <person name="Bowler C."/>
            <person name="Allen A.E."/>
            <person name="Badger J.H."/>
            <person name="Grimwood J."/>
            <person name="Jabbari K."/>
            <person name="Kuo A."/>
            <person name="Maheswari U."/>
            <person name="Martens C."/>
            <person name="Maumus F."/>
            <person name="Otillar R.P."/>
            <person name="Rayko E."/>
            <person name="Salamov A."/>
            <person name="Vandepoele K."/>
            <person name="Beszteri B."/>
            <person name="Gruber A."/>
            <person name="Heijde M."/>
            <person name="Katinka M."/>
            <person name="Mock T."/>
            <person name="Valentin K."/>
            <person name="Verret F."/>
            <person name="Berges J.A."/>
            <person name="Brownlee C."/>
            <person name="Cadoret J.P."/>
            <person name="Chiovitti A."/>
            <person name="Choi C.J."/>
            <person name="Coesel S."/>
            <person name="De Martino A."/>
            <person name="Detter J.C."/>
            <person name="Durkin C."/>
            <person name="Falciatore A."/>
            <person name="Fournet J."/>
            <person name="Haruta M."/>
            <person name="Huysman M.J."/>
            <person name="Jenkins B.D."/>
            <person name="Jiroutova K."/>
            <person name="Jorgensen R.E."/>
            <person name="Joubert Y."/>
            <person name="Kaplan A."/>
            <person name="Kroger N."/>
            <person name="Kroth P.G."/>
            <person name="La Roche J."/>
            <person name="Lindquist E."/>
            <person name="Lommer M."/>
            <person name="Martin-Jezequel V."/>
            <person name="Lopez P.J."/>
            <person name="Lucas S."/>
            <person name="Mangogna M."/>
            <person name="McGinnis K."/>
            <person name="Medlin L.K."/>
            <person name="Montsant A."/>
            <person name="Oudot-Le Secq M.P."/>
            <person name="Napoli C."/>
            <person name="Obornik M."/>
            <person name="Parker M.S."/>
            <person name="Petit J.L."/>
            <person name="Porcel B.M."/>
            <person name="Poulsen N."/>
            <person name="Robison M."/>
            <person name="Rychlewski L."/>
            <person name="Rynearson T.A."/>
            <person name="Schmutz J."/>
            <person name="Shapiro H."/>
            <person name="Siaut M."/>
            <person name="Stanley M."/>
            <person name="Sussman M.R."/>
            <person name="Taylor A.R."/>
            <person name="Vardi A."/>
            <person name="von Dassow P."/>
            <person name="Vyverman W."/>
            <person name="Willis A."/>
            <person name="Wyrwicz L.S."/>
            <person name="Rokhsar D.S."/>
            <person name="Weissenbach J."/>
            <person name="Armbrust E.V."/>
            <person name="Green B.R."/>
            <person name="Van de Peer Y."/>
            <person name="Grigoriev I.V."/>
        </authorList>
    </citation>
    <scope>NUCLEOTIDE SEQUENCE [LARGE SCALE GENOMIC DNA]</scope>
    <source>
        <strain evidence="6 7">CCAP 1055/1</strain>
    </source>
</reference>
<dbReference type="AlphaFoldDB" id="B7FWB1"/>
<feature type="transmembrane region" description="Helical" evidence="4">
    <location>
        <begin position="712"/>
        <end position="731"/>
    </location>
</feature>
<keyword evidence="4" id="KW-0472">Membrane</keyword>
<gene>
    <name evidence="6" type="ORF">PHATRDRAFT_45051</name>
</gene>
<dbReference type="GO" id="GO:0016757">
    <property type="term" value="F:glycosyltransferase activity"/>
    <property type="evidence" value="ECO:0007669"/>
    <property type="project" value="UniProtKB-KW"/>
</dbReference>
<feature type="transmembrane region" description="Helical" evidence="4">
    <location>
        <begin position="811"/>
        <end position="829"/>
    </location>
</feature>
<reference evidence="7" key="2">
    <citation type="submission" date="2008-08" db="EMBL/GenBank/DDBJ databases">
        <authorList>
            <consortium name="Diatom Consortium"/>
            <person name="Grigoriev I."/>
            <person name="Grimwood J."/>
            <person name="Kuo A."/>
            <person name="Otillar R.P."/>
            <person name="Salamov A."/>
            <person name="Detter J.C."/>
            <person name="Lindquist E."/>
            <person name="Shapiro H."/>
            <person name="Lucas S."/>
            <person name="Glavina del Rio T."/>
            <person name="Pitluck S."/>
            <person name="Rokhsar D."/>
            <person name="Bowler C."/>
        </authorList>
    </citation>
    <scope>GENOME REANNOTATION</scope>
    <source>
        <strain evidence="7">CCAP 1055/1</strain>
    </source>
</reference>
<dbReference type="RefSeq" id="XP_002179350.1">
    <property type="nucleotide sequence ID" value="XM_002179314.1"/>
</dbReference>
<keyword evidence="7" id="KW-1185">Reference proteome</keyword>
<dbReference type="SUPFAM" id="SSF53448">
    <property type="entry name" value="Nucleotide-diphospho-sugar transferases"/>
    <property type="match status" value="1"/>
</dbReference>
<evidence type="ECO:0000256" key="4">
    <source>
        <dbReference type="SAM" id="Phobius"/>
    </source>
</evidence>
<name>B7FWB1_PHATC</name>
<comment type="similarity">
    <text evidence="1">Belongs to the glycosyltransferase 2 family.</text>
</comment>
<dbReference type="eggNOG" id="ENOG502RYKE">
    <property type="taxonomic scope" value="Eukaryota"/>
</dbReference>
<evidence type="ECO:0000313" key="7">
    <source>
        <dbReference type="Proteomes" id="UP000000759"/>
    </source>
</evidence>
<evidence type="ECO:0000256" key="2">
    <source>
        <dbReference type="ARBA" id="ARBA00022676"/>
    </source>
</evidence>
<evidence type="ECO:0000256" key="1">
    <source>
        <dbReference type="ARBA" id="ARBA00006739"/>
    </source>
</evidence>
<dbReference type="GeneID" id="7199928"/>
<dbReference type="InterPro" id="IPR029044">
    <property type="entry name" value="Nucleotide-diphossugar_trans"/>
</dbReference>
<accession>B7FWB1</accession>
<protein>
    <recommendedName>
        <fullName evidence="5">Glycosyltransferase 2-like domain-containing protein</fullName>
    </recommendedName>
</protein>
<dbReference type="EMBL" id="CM000609">
    <property type="protein sequence ID" value="EEC49173.1"/>
    <property type="molecule type" value="Genomic_DNA"/>
</dbReference>
<keyword evidence="2" id="KW-0328">Glycosyltransferase</keyword>
<dbReference type="InParanoid" id="B7FWB1"/>
<evidence type="ECO:0000256" key="3">
    <source>
        <dbReference type="ARBA" id="ARBA00022679"/>
    </source>
</evidence>
<keyword evidence="3" id="KW-0808">Transferase</keyword>
<dbReference type="InterPro" id="IPR001173">
    <property type="entry name" value="Glyco_trans_2-like"/>
</dbReference>
<dbReference type="STRING" id="556484.B7FWB1"/>
<dbReference type="PaxDb" id="2850-Phatr45051"/>
<evidence type="ECO:0000313" key="6">
    <source>
        <dbReference type="EMBL" id="EEC49173.1"/>
    </source>
</evidence>
<dbReference type="Gene3D" id="3.90.550.10">
    <property type="entry name" value="Spore Coat Polysaccharide Biosynthesis Protein SpsA, Chain A"/>
    <property type="match status" value="1"/>
</dbReference>
<dbReference type="OrthoDB" id="331544at2759"/>
<keyword evidence="4" id="KW-1133">Transmembrane helix</keyword>
<keyword evidence="4" id="KW-0812">Transmembrane</keyword>
<dbReference type="PANTHER" id="PTHR43179:SF12">
    <property type="entry name" value="GALACTOFURANOSYLTRANSFERASE GLFT2"/>
    <property type="match status" value="1"/>
</dbReference>